<dbReference type="AlphaFoldDB" id="A0A9Q5HV65"/>
<feature type="region of interest" description="Disordered" evidence="1">
    <location>
        <begin position="237"/>
        <end position="257"/>
    </location>
</feature>
<comment type="caution">
    <text evidence="3">The sequence shown here is derived from an EMBL/GenBank/DDBJ whole genome shotgun (WGS) entry which is preliminary data.</text>
</comment>
<name>A0A9Q5HV65_SANBA</name>
<feature type="region of interest" description="Disordered" evidence="1">
    <location>
        <begin position="51"/>
        <end position="94"/>
    </location>
</feature>
<feature type="region of interest" description="Disordered" evidence="1">
    <location>
        <begin position="135"/>
        <end position="161"/>
    </location>
</feature>
<evidence type="ECO:0000313" key="3">
    <source>
        <dbReference type="EMBL" id="OCB86459.1"/>
    </source>
</evidence>
<proteinExistence type="predicted"/>
<keyword evidence="4" id="KW-1185">Reference proteome</keyword>
<sequence length="312" mass="34143">MCVSIGSGAFARRFLRPINGTNNSTYCYATAIIAPARRVRASRWRGLGSSAYQSRGLAGSGAGSNATSARSNESLGISNKPWHLPPPPEIPAAFSQSPLERLKHPSRGGQDLANRYIRLERSLRGKEGYQREIEEFRDEEESLSANAGAGARDEKRKENTNVVKRRNGKQPLVFMGYTIPEAPKPPGPDGCAVCVHDLYVEALDAHESTLRSIRSTLHDKGVAEETWPKQLRYGLSAEATEGEDDNAGGEKRDLTGKDLVKARQASLSAFEQMELQLAAKQRAQEQKHTVTPSRGDLESDRPRNFVGQETGG</sequence>
<evidence type="ECO:0000256" key="1">
    <source>
        <dbReference type="SAM" id="MobiDB-lite"/>
    </source>
</evidence>
<evidence type="ECO:0000259" key="2">
    <source>
        <dbReference type="Pfam" id="PF09791"/>
    </source>
</evidence>
<gene>
    <name evidence="3" type="ORF">A7U60_g6351</name>
</gene>
<feature type="compositionally biased region" description="Low complexity" evidence="1">
    <location>
        <begin position="63"/>
        <end position="72"/>
    </location>
</feature>
<evidence type="ECO:0000313" key="4">
    <source>
        <dbReference type="Proteomes" id="UP000757232"/>
    </source>
</evidence>
<dbReference type="InterPro" id="IPR019180">
    <property type="entry name" value="Oxidoreductase-like_N"/>
</dbReference>
<feature type="domain" description="Oxidoreductase-like" evidence="2">
    <location>
        <begin position="174"/>
        <end position="213"/>
    </location>
</feature>
<dbReference type="EMBL" id="LNZH02000201">
    <property type="protein sequence ID" value="OCB86459.1"/>
    <property type="molecule type" value="Genomic_DNA"/>
</dbReference>
<dbReference type="Proteomes" id="UP000757232">
    <property type="component" value="Unassembled WGS sequence"/>
</dbReference>
<dbReference type="Pfam" id="PF09791">
    <property type="entry name" value="Oxidored-like"/>
    <property type="match status" value="1"/>
</dbReference>
<feature type="compositionally biased region" description="Basic and acidic residues" evidence="1">
    <location>
        <begin position="248"/>
        <end position="257"/>
    </location>
</feature>
<organism evidence="3 4">
    <name type="scientific">Sanghuangporus baumii</name>
    <name type="common">Phellinus baumii</name>
    <dbReference type="NCBI Taxonomy" id="108892"/>
    <lineage>
        <taxon>Eukaryota</taxon>
        <taxon>Fungi</taxon>
        <taxon>Dikarya</taxon>
        <taxon>Basidiomycota</taxon>
        <taxon>Agaricomycotina</taxon>
        <taxon>Agaricomycetes</taxon>
        <taxon>Hymenochaetales</taxon>
        <taxon>Hymenochaetaceae</taxon>
        <taxon>Sanghuangporus</taxon>
    </lineage>
</organism>
<protein>
    <recommendedName>
        <fullName evidence="2">Oxidoreductase-like domain-containing protein</fullName>
    </recommendedName>
</protein>
<accession>A0A9Q5HV65</accession>
<dbReference type="OrthoDB" id="10064411at2759"/>
<reference evidence="3" key="1">
    <citation type="submission" date="2016-06" db="EMBL/GenBank/DDBJ databases">
        <title>Draft Genome sequence of the fungus Inonotus baumii.</title>
        <authorList>
            <person name="Zhu H."/>
            <person name="Lin W."/>
        </authorList>
    </citation>
    <scope>NUCLEOTIDE SEQUENCE</scope>
    <source>
        <strain evidence="3">821</strain>
    </source>
</reference>
<feature type="region of interest" description="Disordered" evidence="1">
    <location>
        <begin position="278"/>
        <end position="312"/>
    </location>
</feature>